<name>A0A517SNL2_9BACT</name>
<dbReference type="Gene3D" id="3.90.76.10">
    <property type="entry name" value="Dipeptide-binding Protein, Domain 1"/>
    <property type="match status" value="1"/>
</dbReference>
<dbReference type="GO" id="GO:0043190">
    <property type="term" value="C:ATP-binding cassette (ABC) transporter complex"/>
    <property type="evidence" value="ECO:0007669"/>
    <property type="project" value="InterPro"/>
</dbReference>
<feature type="domain" description="Solute-binding protein family 5" evidence="2">
    <location>
        <begin position="87"/>
        <end position="146"/>
    </location>
</feature>
<dbReference type="CDD" id="cd08504">
    <property type="entry name" value="PBP2_OppA"/>
    <property type="match status" value="1"/>
</dbReference>
<dbReference type="GO" id="GO:0030288">
    <property type="term" value="C:outer membrane-bounded periplasmic space"/>
    <property type="evidence" value="ECO:0007669"/>
    <property type="project" value="UniProtKB-ARBA"/>
</dbReference>
<feature type="domain" description="Solute-binding protein family 5" evidence="2">
    <location>
        <begin position="288"/>
        <end position="585"/>
    </location>
</feature>
<feature type="region of interest" description="Disordered" evidence="1">
    <location>
        <begin position="33"/>
        <end position="52"/>
    </location>
</feature>
<dbReference type="Gene3D" id="3.10.105.10">
    <property type="entry name" value="Dipeptide-binding Protein, Domain 3"/>
    <property type="match status" value="1"/>
</dbReference>
<organism evidence="3 4">
    <name type="scientific">Stieleria bergensis</name>
    <dbReference type="NCBI Taxonomy" id="2528025"/>
    <lineage>
        <taxon>Bacteria</taxon>
        <taxon>Pseudomonadati</taxon>
        <taxon>Planctomycetota</taxon>
        <taxon>Planctomycetia</taxon>
        <taxon>Pirellulales</taxon>
        <taxon>Pirellulaceae</taxon>
        <taxon>Stieleria</taxon>
    </lineage>
</organism>
<keyword evidence="4" id="KW-1185">Reference proteome</keyword>
<dbReference type="GO" id="GO:1904680">
    <property type="term" value="F:peptide transmembrane transporter activity"/>
    <property type="evidence" value="ECO:0007669"/>
    <property type="project" value="TreeGrafter"/>
</dbReference>
<accession>A0A517SNL2</accession>
<reference evidence="3 4" key="1">
    <citation type="submission" date="2019-02" db="EMBL/GenBank/DDBJ databases">
        <title>Deep-cultivation of Planctomycetes and their phenomic and genomic characterization uncovers novel biology.</title>
        <authorList>
            <person name="Wiegand S."/>
            <person name="Jogler M."/>
            <person name="Boedeker C."/>
            <person name="Pinto D."/>
            <person name="Vollmers J."/>
            <person name="Rivas-Marin E."/>
            <person name="Kohn T."/>
            <person name="Peeters S.H."/>
            <person name="Heuer A."/>
            <person name="Rast P."/>
            <person name="Oberbeckmann S."/>
            <person name="Bunk B."/>
            <person name="Jeske O."/>
            <person name="Meyerdierks A."/>
            <person name="Storesund J.E."/>
            <person name="Kallscheuer N."/>
            <person name="Luecker S."/>
            <person name="Lage O.M."/>
            <person name="Pohl T."/>
            <person name="Merkel B.J."/>
            <person name="Hornburger P."/>
            <person name="Mueller R.-W."/>
            <person name="Bruemmer F."/>
            <person name="Labrenz M."/>
            <person name="Spormann A.M."/>
            <person name="Op den Camp H."/>
            <person name="Overmann J."/>
            <person name="Amann R."/>
            <person name="Jetten M.S.M."/>
            <person name="Mascher T."/>
            <person name="Medema M.H."/>
            <person name="Devos D.P."/>
            <person name="Kaster A.-K."/>
            <person name="Ovreas L."/>
            <person name="Rohde M."/>
            <person name="Galperin M.Y."/>
            <person name="Jogler C."/>
        </authorList>
    </citation>
    <scope>NUCLEOTIDE SEQUENCE [LARGE SCALE GENOMIC DNA]</scope>
    <source>
        <strain evidence="3 4">SV_7m_r</strain>
    </source>
</reference>
<dbReference type="SUPFAM" id="SSF53850">
    <property type="entry name" value="Periplasmic binding protein-like II"/>
    <property type="match status" value="1"/>
</dbReference>
<dbReference type="PANTHER" id="PTHR30290:SF83">
    <property type="entry name" value="ABC TRANSPORTER SUBSTRATE-BINDING PROTEIN"/>
    <property type="match status" value="1"/>
</dbReference>
<proteinExistence type="predicted"/>
<dbReference type="GO" id="GO:0015833">
    <property type="term" value="P:peptide transport"/>
    <property type="evidence" value="ECO:0007669"/>
    <property type="project" value="TreeGrafter"/>
</dbReference>
<dbReference type="AlphaFoldDB" id="A0A517SNL2"/>
<evidence type="ECO:0000259" key="2">
    <source>
        <dbReference type="Pfam" id="PF00496"/>
    </source>
</evidence>
<dbReference type="InterPro" id="IPR000914">
    <property type="entry name" value="SBP_5_dom"/>
</dbReference>
<dbReference type="RefSeq" id="WP_419187941.1">
    <property type="nucleotide sequence ID" value="NZ_CP036272.1"/>
</dbReference>
<evidence type="ECO:0000313" key="3">
    <source>
        <dbReference type="EMBL" id="QDT57717.1"/>
    </source>
</evidence>
<dbReference type="InterPro" id="IPR039424">
    <property type="entry name" value="SBP_5"/>
</dbReference>
<dbReference type="Proteomes" id="UP000315003">
    <property type="component" value="Chromosome"/>
</dbReference>
<evidence type="ECO:0000256" key="1">
    <source>
        <dbReference type="SAM" id="MobiDB-lite"/>
    </source>
</evidence>
<dbReference type="FunFam" id="3.10.105.10:FF:000001">
    <property type="entry name" value="Oligopeptide ABC transporter, oligopeptide-binding protein"/>
    <property type="match status" value="1"/>
</dbReference>
<evidence type="ECO:0000313" key="4">
    <source>
        <dbReference type="Proteomes" id="UP000315003"/>
    </source>
</evidence>
<sequence>MAPEIRRGFIIAALILLVFALLWASRTENIPPADFSLQNGTDPKTIDPHRASGQPESRIIFEIFEGLMRMLPEGDPDPETGLQALSPQPGMAKSYDVSEDGKTYTFHLRDDILWTDGTPVTAHDFAWSWHRMLHPATGCEYGYLINELRLAEAYHKQLLNIGDRVEVELWDRPEDGDPNSDEKGALQHFPRGTIVYGWLREIEKTPEPEFEKNESGEYIQNEDERNSAIAQWKQSWIYRIDVVPTDDADQPQWDGNAESQRFSQSLEICSADQDIQRTHFVLVDFVHNGGAQAIDDKTFVVHLNNSIPYFLNLVAYYPLFPVNKKCIETHGAPLWTKTENIVTNGPFNLDFRRLRNRVRVRRNPDYWAIDRVGLETIDFMSLESQNTALNMYETGQLHWINDLPTSVLEELQKRDDFHSGPKLSIYFYKLNTAVKPLDQVKVRQALSMAINRKQIVEEVTKAGQQPALSVVPPGLAGYRGAEGLPENLEKARELLAESGYPGGRGFPKLTLMYNTSETHRPIAEVIQQQLQNNLNIKIELKNMEWGSFIETVQQEDYQMARYGWVGDYPDPNTFLDLWVSSSPQSNTNWKNPEYDRLIVAAGKEFDSKKRMELLRQAEQILATELPIIPIYFYTSAEMAKPNIEGFAPSAQDLHPLSVLRLRDSSTATKE</sequence>
<dbReference type="EMBL" id="CP036272">
    <property type="protein sequence ID" value="QDT57717.1"/>
    <property type="molecule type" value="Genomic_DNA"/>
</dbReference>
<dbReference type="InterPro" id="IPR030678">
    <property type="entry name" value="Peptide/Ni-bd"/>
</dbReference>
<dbReference type="Pfam" id="PF00496">
    <property type="entry name" value="SBP_bac_5"/>
    <property type="match status" value="2"/>
</dbReference>
<dbReference type="PANTHER" id="PTHR30290">
    <property type="entry name" value="PERIPLASMIC BINDING COMPONENT OF ABC TRANSPORTER"/>
    <property type="match status" value="1"/>
</dbReference>
<dbReference type="Gene3D" id="3.40.190.10">
    <property type="entry name" value="Periplasmic binding protein-like II"/>
    <property type="match status" value="1"/>
</dbReference>
<gene>
    <name evidence="3" type="primary">oppA</name>
    <name evidence="3" type="ORF">SV7mr_02010</name>
</gene>
<protein>
    <submittedName>
        <fullName evidence="3">Oligopeptide-binding protein OppA</fullName>
    </submittedName>
</protein>
<dbReference type="PIRSF" id="PIRSF002741">
    <property type="entry name" value="MppA"/>
    <property type="match status" value="1"/>
</dbReference>